<reference evidence="8 9" key="1">
    <citation type="submission" date="2024-03" db="EMBL/GenBank/DDBJ databases">
        <title>Genome-scale model development and genomic sequencing of the oleaginous clade Lipomyces.</title>
        <authorList>
            <consortium name="Lawrence Berkeley National Laboratory"/>
            <person name="Czajka J.J."/>
            <person name="Han Y."/>
            <person name="Kim J."/>
            <person name="Mondo S.J."/>
            <person name="Hofstad B.A."/>
            <person name="Robles A."/>
            <person name="Haridas S."/>
            <person name="Riley R."/>
            <person name="LaButti K."/>
            <person name="Pangilinan J."/>
            <person name="Andreopoulos W."/>
            <person name="Lipzen A."/>
            <person name="Yan J."/>
            <person name="Wang M."/>
            <person name="Ng V."/>
            <person name="Grigoriev I.V."/>
            <person name="Spatafora J.W."/>
            <person name="Magnuson J.K."/>
            <person name="Baker S.E."/>
            <person name="Pomraning K.R."/>
        </authorList>
    </citation>
    <scope>NUCLEOTIDE SEQUENCE [LARGE SCALE GENOMIC DNA]</scope>
    <source>
        <strain evidence="8 9">Phaff 52-87</strain>
    </source>
</reference>
<feature type="transmembrane region" description="Helical" evidence="6">
    <location>
        <begin position="388"/>
        <end position="406"/>
    </location>
</feature>
<dbReference type="InterPro" id="IPR027469">
    <property type="entry name" value="Cation_efflux_TMD_sf"/>
</dbReference>
<comment type="caution">
    <text evidence="8">The sequence shown here is derived from an EMBL/GenBank/DDBJ whole genome shotgun (WGS) entry which is preliminary data.</text>
</comment>
<dbReference type="GeneID" id="90040980"/>
<dbReference type="Pfam" id="PF01545">
    <property type="entry name" value="Cation_efflux"/>
    <property type="match status" value="1"/>
</dbReference>
<dbReference type="RefSeq" id="XP_064766232.1">
    <property type="nucleotide sequence ID" value="XM_064915468.1"/>
</dbReference>
<evidence type="ECO:0000313" key="8">
    <source>
        <dbReference type="EMBL" id="KAK7203199.1"/>
    </source>
</evidence>
<feature type="transmembrane region" description="Helical" evidence="6">
    <location>
        <begin position="342"/>
        <end position="367"/>
    </location>
</feature>
<evidence type="ECO:0000259" key="7">
    <source>
        <dbReference type="Pfam" id="PF01545"/>
    </source>
</evidence>
<feature type="compositionally biased region" description="Gly residues" evidence="5">
    <location>
        <begin position="620"/>
        <end position="638"/>
    </location>
</feature>
<feature type="compositionally biased region" description="Basic residues" evidence="5">
    <location>
        <begin position="1"/>
        <end position="10"/>
    </location>
</feature>
<evidence type="ECO:0000256" key="3">
    <source>
        <dbReference type="ARBA" id="ARBA00022989"/>
    </source>
</evidence>
<organism evidence="8 9">
    <name type="scientific">Myxozyma melibiosi</name>
    <dbReference type="NCBI Taxonomy" id="54550"/>
    <lineage>
        <taxon>Eukaryota</taxon>
        <taxon>Fungi</taxon>
        <taxon>Dikarya</taxon>
        <taxon>Ascomycota</taxon>
        <taxon>Saccharomycotina</taxon>
        <taxon>Lipomycetes</taxon>
        <taxon>Lipomycetales</taxon>
        <taxon>Lipomycetaceae</taxon>
        <taxon>Myxozyma</taxon>
    </lineage>
</organism>
<keyword evidence="2 6" id="KW-0812">Transmembrane</keyword>
<feature type="region of interest" description="Disordered" evidence="5">
    <location>
        <begin position="618"/>
        <end position="644"/>
    </location>
</feature>
<keyword evidence="3 6" id="KW-1133">Transmembrane helix</keyword>
<feature type="transmembrane region" description="Helical" evidence="6">
    <location>
        <begin position="431"/>
        <end position="454"/>
    </location>
</feature>
<feature type="region of interest" description="Disordered" evidence="5">
    <location>
        <begin position="1"/>
        <end position="99"/>
    </location>
</feature>
<evidence type="ECO:0000256" key="4">
    <source>
        <dbReference type="ARBA" id="ARBA00023136"/>
    </source>
</evidence>
<proteinExistence type="predicted"/>
<name>A0ABR1F028_9ASCO</name>
<gene>
    <name evidence="8" type="ORF">BZA70DRAFT_84589</name>
</gene>
<feature type="compositionally biased region" description="Basic residues" evidence="5">
    <location>
        <begin position="81"/>
        <end position="92"/>
    </location>
</feature>
<dbReference type="Gene3D" id="1.20.1510.10">
    <property type="entry name" value="Cation efflux protein transmembrane domain"/>
    <property type="match status" value="1"/>
</dbReference>
<accession>A0ABR1F028</accession>
<evidence type="ECO:0000256" key="2">
    <source>
        <dbReference type="ARBA" id="ARBA00022692"/>
    </source>
</evidence>
<comment type="subcellular location">
    <subcellularLocation>
        <location evidence="1">Membrane</location>
        <topology evidence="1">Multi-pass membrane protein</topology>
    </subcellularLocation>
</comment>
<feature type="compositionally biased region" description="Polar residues" evidence="5">
    <location>
        <begin position="34"/>
        <end position="54"/>
    </location>
</feature>
<sequence>MDTDRRHSRANRVSLYDISPDFLLPNPALVPRPSHQSNIFSSADSTYNDTALSNSPSPPHSHQQQQPQPQPSPGGSPIHPSTRRGRASHARRPPSFVFPPPPAIALSAAAPYKPSIYSSSRDSLETTAIDENSTQMSEARAPSPIRYSLRPRQHSNNSGEMPLFRSSADPFLDPAAAAAENDEDSSNPAHSRQSSGGAYMGGNITPPESVFGGPGEEMKATTSSSGADGIPLIVGTPPRSSSPVKVGGRKPFNFQSTVASRSPVNKPNQRRGHKYKHSSVSMNFFLEPPPRPPPVLPSHFPVPTYKETIHSMSHDQKIQLIWCGVHFIIGLQLWLISYESTVLMALSHVICYDAFSATVSVLVDVLSNFDVWKTSSVRHPFGLQRTEILAGFASTVGLLFMGIDIGSHLCENFVKNVITESVPHDHEAEQFFARGSALAIILSLVATVVSSIVFKNHERVGTAVQFTYIRKLPYGLNNPLYLTTILSFLVMLTLPSWASQAYFGKIDAVLSVGIAGVMCFVGWMTALTLGRMLLMGFNPQSHQMIAKKIQAEADVSSIEEIRMWQVHYGLCIINIRLRVRGGTANEAQIRANVNAIVGEVLKANMGAAAQSSNYDAQQISGGGEGGGAGGGGGGAGAEGKGKGFTTSVDGSATVNAVRFHDRTGIQWESTIDIERA</sequence>
<protein>
    <submittedName>
        <fullName evidence="8">Cation efflux family-domain-containing protein</fullName>
    </submittedName>
</protein>
<feature type="compositionally biased region" description="Low complexity" evidence="5">
    <location>
        <begin position="166"/>
        <end position="179"/>
    </location>
</feature>
<feature type="transmembrane region" description="Helical" evidence="6">
    <location>
        <begin position="480"/>
        <end position="498"/>
    </location>
</feature>
<feature type="transmembrane region" description="Helical" evidence="6">
    <location>
        <begin position="318"/>
        <end position="336"/>
    </location>
</feature>
<feature type="region of interest" description="Disordered" evidence="5">
    <location>
        <begin position="130"/>
        <end position="250"/>
    </location>
</feature>
<keyword evidence="4 6" id="KW-0472">Membrane</keyword>
<dbReference type="SUPFAM" id="SSF161111">
    <property type="entry name" value="Cation efflux protein transmembrane domain-like"/>
    <property type="match status" value="1"/>
</dbReference>
<evidence type="ECO:0000313" key="9">
    <source>
        <dbReference type="Proteomes" id="UP001498771"/>
    </source>
</evidence>
<dbReference type="Proteomes" id="UP001498771">
    <property type="component" value="Unassembled WGS sequence"/>
</dbReference>
<evidence type="ECO:0000256" key="1">
    <source>
        <dbReference type="ARBA" id="ARBA00004141"/>
    </source>
</evidence>
<evidence type="ECO:0000256" key="6">
    <source>
        <dbReference type="SAM" id="Phobius"/>
    </source>
</evidence>
<keyword evidence="9" id="KW-1185">Reference proteome</keyword>
<evidence type="ECO:0000256" key="5">
    <source>
        <dbReference type="SAM" id="MobiDB-lite"/>
    </source>
</evidence>
<feature type="domain" description="Cation efflux protein transmembrane" evidence="7">
    <location>
        <begin position="323"/>
        <end position="528"/>
    </location>
</feature>
<feature type="transmembrane region" description="Helical" evidence="6">
    <location>
        <begin position="510"/>
        <end position="534"/>
    </location>
</feature>
<dbReference type="EMBL" id="JBBJBU010000013">
    <property type="protein sequence ID" value="KAK7203199.1"/>
    <property type="molecule type" value="Genomic_DNA"/>
</dbReference>
<dbReference type="InterPro" id="IPR058533">
    <property type="entry name" value="Cation_efflux_TM"/>
</dbReference>